<evidence type="ECO:0000313" key="3">
    <source>
        <dbReference type="EMBL" id="KPL91766.1"/>
    </source>
</evidence>
<proteinExistence type="predicted"/>
<feature type="domain" description="AMP-dependent synthetase/ligase" evidence="1">
    <location>
        <begin position="29"/>
        <end position="415"/>
    </location>
</feature>
<dbReference type="InterPro" id="IPR025110">
    <property type="entry name" value="AMP-bd_C"/>
</dbReference>
<feature type="domain" description="AMP-binding enzyme C-terminal" evidence="2">
    <location>
        <begin position="465"/>
        <end position="540"/>
    </location>
</feature>
<keyword evidence="4" id="KW-1185">Reference proteome</keyword>
<dbReference type="EMBL" id="LGCM01000002">
    <property type="protein sequence ID" value="KPL91766.1"/>
    <property type="molecule type" value="Genomic_DNA"/>
</dbReference>
<dbReference type="InterPro" id="IPR000873">
    <property type="entry name" value="AMP-dep_synth/lig_dom"/>
</dbReference>
<dbReference type="Pfam" id="PF00501">
    <property type="entry name" value="AMP-binding"/>
    <property type="match status" value="1"/>
</dbReference>
<dbReference type="STRING" id="229921.ADN01_00300"/>
<dbReference type="Gene3D" id="3.40.50.12780">
    <property type="entry name" value="N-terminal domain of ligase-like"/>
    <property type="match status" value="1"/>
</dbReference>
<comment type="caution">
    <text evidence="3">The sequence shown here is derived from an EMBL/GenBank/DDBJ whole genome shotgun (WGS) entry which is preliminary data.</text>
</comment>
<dbReference type="PATRIC" id="fig|229921.5.peg.3425"/>
<name>A0A0P6Y274_9CHLR</name>
<dbReference type="PANTHER" id="PTHR43767:SF12">
    <property type="entry name" value="AMP-DEPENDENT SYNTHETASE AND LIGASE"/>
    <property type="match status" value="1"/>
</dbReference>
<sequence length="558" mass="60876">MTAKPWLKQYDAGVPAAMNYPAVPVTAFLEEAARTYGERDALVYRDQAVIFHTLEQLTERLACGLVRWGLRKGDVVGLLMPNWPQFVISFFAVLRAGGVAAAINPAYKARELEFQLKDSGAVMVIAQMEAYELLQSVRDKTQVRTIALTGGEDGVRLGEWLRGRAQPPAELPALQTGDVWLGAWAAEGVPVSLPAVGPEDAAIFQYSGGTTGVPKAAIGLHRNLAANTLQFRAWLSGLKDGQETALLAIPLYHVYGMVVGMCVSLRLGARMVLQPDPRDLNEILRLIQTYQPAFYPGVPAMYAALNQHPDVISGKVGLRSIRACISGSAPLLREVQERFEALSGAKLMEGYGLSEAPTATHCNPMFGEKRPGSIGLPLPDVDCRLVSLEDSTREVGAGEIGELTLRGPQVMAGYHGMAEETALVLRDGWLFTGDIARMDGDGYFYLVDRKKDLIKVGGLQVWPREVEEVLAEHPAVSEAAAAGVPHPMRGEVVKAWVVLRAGAAASAEELREWCEQRLASFKTPVEIAFRERLPRTLVGKLLRRELVREHLEAADQKV</sequence>
<dbReference type="InterPro" id="IPR020845">
    <property type="entry name" value="AMP-binding_CS"/>
</dbReference>
<dbReference type="PROSITE" id="PS00455">
    <property type="entry name" value="AMP_BINDING"/>
    <property type="match status" value="1"/>
</dbReference>
<dbReference type="InterPro" id="IPR045851">
    <property type="entry name" value="AMP-bd_C_sf"/>
</dbReference>
<evidence type="ECO:0000313" key="4">
    <source>
        <dbReference type="Proteomes" id="UP000050501"/>
    </source>
</evidence>
<accession>A0A0P6Y274</accession>
<dbReference type="Proteomes" id="UP000050501">
    <property type="component" value="Unassembled WGS sequence"/>
</dbReference>
<gene>
    <name evidence="3" type="ORF">ADN01_00300</name>
</gene>
<reference evidence="3 4" key="1">
    <citation type="submission" date="2015-07" db="EMBL/GenBank/DDBJ databases">
        <title>Genome sequence of Levilinea saccharolytica DSM 16555.</title>
        <authorList>
            <person name="Hemp J."/>
            <person name="Ward L.M."/>
            <person name="Pace L.A."/>
            <person name="Fischer W.W."/>
        </authorList>
    </citation>
    <scope>NUCLEOTIDE SEQUENCE [LARGE SCALE GENOMIC DNA]</scope>
    <source>
        <strain evidence="3 4">KIBI-1</strain>
    </source>
</reference>
<dbReference type="InterPro" id="IPR050237">
    <property type="entry name" value="ATP-dep_AMP-bd_enzyme"/>
</dbReference>
<dbReference type="AlphaFoldDB" id="A0A0P6Y274"/>
<dbReference type="CDD" id="cd05936">
    <property type="entry name" value="FC-FACS_FadD_like"/>
    <property type="match status" value="1"/>
</dbReference>
<dbReference type="SUPFAM" id="SSF56801">
    <property type="entry name" value="Acetyl-CoA synthetase-like"/>
    <property type="match status" value="1"/>
</dbReference>
<dbReference type="Gene3D" id="3.30.300.30">
    <property type="match status" value="1"/>
</dbReference>
<dbReference type="Pfam" id="PF13193">
    <property type="entry name" value="AMP-binding_C"/>
    <property type="match status" value="1"/>
</dbReference>
<dbReference type="OrthoDB" id="9781737at2"/>
<dbReference type="GO" id="GO:0016877">
    <property type="term" value="F:ligase activity, forming carbon-sulfur bonds"/>
    <property type="evidence" value="ECO:0007669"/>
    <property type="project" value="UniProtKB-ARBA"/>
</dbReference>
<evidence type="ECO:0000259" key="2">
    <source>
        <dbReference type="Pfam" id="PF13193"/>
    </source>
</evidence>
<organism evidence="3 4">
    <name type="scientific">Levilinea saccharolytica</name>
    <dbReference type="NCBI Taxonomy" id="229921"/>
    <lineage>
        <taxon>Bacteria</taxon>
        <taxon>Bacillati</taxon>
        <taxon>Chloroflexota</taxon>
        <taxon>Anaerolineae</taxon>
        <taxon>Anaerolineales</taxon>
        <taxon>Anaerolineaceae</taxon>
        <taxon>Levilinea</taxon>
    </lineage>
</organism>
<dbReference type="RefSeq" id="WP_062417981.1">
    <property type="nucleotide sequence ID" value="NZ_DF967974.1"/>
</dbReference>
<evidence type="ECO:0000259" key="1">
    <source>
        <dbReference type="Pfam" id="PF00501"/>
    </source>
</evidence>
<protein>
    <recommendedName>
        <fullName evidence="5">Long-chain fatty acid--CoA ligase</fullName>
    </recommendedName>
</protein>
<evidence type="ECO:0008006" key="5">
    <source>
        <dbReference type="Google" id="ProtNLM"/>
    </source>
</evidence>
<dbReference type="PANTHER" id="PTHR43767">
    <property type="entry name" value="LONG-CHAIN-FATTY-ACID--COA LIGASE"/>
    <property type="match status" value="1"/>
</dbReference>
<dbReference type="InterPro" id="IPR042099">
    <property type="entry name" value="ANL_N_sf"/>
</dbReference>